<accession>A0A6J3M9B2</accession>
<dbReference type="AlphaFoldDB" id="A0A6J3M9B2"/>
<sequence>IFVSNLSDEVDNQVLFQAFSTYGTVSEAYVIRDKKTGRSRGHGFAAFRDRAEAEKTLSSMNGERLGSRAI</sequence>
<feature type="non-terminal residue" evidence="4">
    <location>
        <position position="1"/>
    </location>
</feature>
<dbReference type="OrthoDB" id="439808at2759"/>
<keyword evidence="1" id="KW-0694">RNA-binding</keyword>
<proteinExistence type="predicted"/>
<gene>
    <name evidence="4" type="ORF">K489DRAFT_291717</name>
</gene>
<reference evidence="4" key="1">
    <citation type="submission" date="2020-01" db="EMBL/GenBank/DDBJ databases">
        <authorList>
            <consortium name="DOE Joint Genome Institute"/>
            <person name="Haridas S."/>
            <person name="Albert R."/>
            <person name="Binder M."/>
            <person name="Bloem J."/>
            <person name="Labutti K."/>
            <person name="Salamov A."/>
            <person name="Andreopoulos B."/>
            <person name="Baker S.E."/>
            <person name="Barry K."/>
            <person name="Bills G."/>
            <person name="Bluhm B.H."/>
            <person name="Cannon C."/>
            <person name="Castanera R."/>
            <person name="Culley D.E."/>
            <person name="Daum C."/>
            <person name="Ezra D."/>
            <person name="Gonzalez J.B."/>
            <person name="Henrissat B."/>
            <person name="Kuo A."/>
            <person name="Liang C."/>
            <person name="Lipzen A."/>
            <person name="Lutzoni F."/>
            <person name="Magnuson J."/>
            <person name="Mondo S."/>
            <person name="Nolan M."/>
            <person name="Ohm R."/>
            <person name="Pangilinan J."/>
            <person name="Park H.-J."/>
            <person name="Ramirez L."/>
            <person name="Alfaro M."/>
            <person name="Sun H."/>
            <person name="Tritt A."/>
            <person name="Yoshinaga Y."/>
            <person name="Zwiers L.-H."/>
            <person name="Turgeon B.G."/>
            <person name="Goodwin S.B."/>
            <person name="Spatafora J.W."/>
            <person name="Crous P.W."/>
            <person name="Grigoriev I.V."/>
        </authorList>
    </citation>
    <scope>NUCLEOTIDE SEQUENCE</scope>
    <source>
        <strain evidence="4">CBS 342.82</strain>
    </source>
</reference>
<reference evidence="4" key="2">
    <citation type="submission" date="2020-04" db="EMBL/GenBank/DDBJ databases">
        <authorList>
            <consortium name="NCBI Genome Project"/>
        </authorList>
    </citation>
    <scope>NUCLEOTIDE SEQUENCE</scope>
    <source>
        <strain evidence="4">CBS 342.82</strain>
    </source>
</reference>
<organism evidence="4">
    <name type="scientific">Dissoconium aciculare CBS 342.82</name>
    <dbReference type="NCBI Taxonomy" id="1314786"/>
    <lineage>
        <taxon>Eukaryota</taxon>
        <taxon>Fungi</taxon>
        <taxon>Dikarya</taxon>
        <taxon>Ascomycota</taxon>
        <taxon>Pezizomycotina</taxon>
        <taxon>Dothideomycetes</taxon>
        <taxon>Dothideomycetidae</taxon>
        <taxon>Mycosphaerellales</taxon>
        <taxon>Dissoconiaceae</taxon>
        <taxon>Dissoconium</taxon>
    </lineage>
</organism>
<evidence type="ECO:0000313" key="4">
    <source>
        <dbReference type="RefSeq" id="XP_033461484.1"/>
    </source>
</evidence>
<name>A0A6J3M9B2_9PEZI</name>
<dbReference type="SUPFAM" id="SSF54928">
    <property type="entry name" value="RNA-binding domain, RBD"/>
    <property type="match status" value="1"/>
</dbReference>
<evidence type="ECO:0000259" key="2">
    <source>
        <dbReference type="PROSITE" id="PS50102"/>
    </source>
</evidence>
<dbReference type="InterPro" id="IPR012677">
    <property type="entry name" value="Nucleotide-bd_a/b_plait_sf"/>
</dbReference>
<dbReference type="SMART" id="SM00360">
    <property type="entry name" value="RRM"/>
    <property type="match status" value="1"/>
</dbReference>
<dbReference type="GeneID" id="54357998"/>
<dbReference type="PANTHER" id="PTHR15241:SF304">
    <property type="entry name" value="RRM DOMAIN-CONTAINING PROTEIN"/>
    <property type="match status" value="1"/>
</dbReference>
<dbReference type="Gene3D" id="3.30.70.330">
    <property type="match status" value="1"/>
</dbReference>
<reference evidence="4" key="3">
    <citation type="submission" date="2025-08" db="UniProtKB">
        <authorList>
            <consortium name="RefSeq"/>
        </authorList>
    </citation>
    <scope>IDENTIFICATION</scope>
    <source>
        <strain evidence="4">CBS 342.82</strain>
    </source>
</reference>
<dbReference type="GO" id="GO:0003723">
    <property type="term" value="F:RNA binding"/>
    <property type="evidence" value="ECO:0007669"/>
    <property type="project" value="UniProtKB-UniRule"/>
</dbReference>
<feature type="non-terminal residue" evidence="4">
    <location>
        <position position="70"/>
    </location>
</feature>
<dbReference type="PROSITE" id="PS50102">
    <property type="entry name" value="RRM"/>
    <property type="match status" value="1"/>
</dbReference>
<protein>
    <recommendedName>
        <fullName evidence="2">RRM domain-containing protein</fullName>
    </recommendedName>
</protein>
<dbReference type="Pfam" id="PF00076">
    <property type="entry name" value="RRM_1"/>
    <property type="match status" value="1"/>
</dbReference>
<keyword evidence="3" id="KW-1185">Reference proteome</keyword>
<dbReference type="InterPro" id="IPR035979">
    <property type="entry name" value="RBD_domain_sf"/>
</dbReference>
<dbReference type="PANTHER" id="PTHR15241">
    <property type="entry name" value="TRANSFORMER-2-RELATED"/>
    <property type="match status" value="1"/>
</dbReference>
<feature type="domain" description="RRM" evidence="2">
    <location>
        <begin position="1"/>
        <end position="70"/>
    </location>
</feature>
<dbReference type="Proteomes" id="UP000504637">
    <property type="component" value="Unplaced"/>
</dbReference>
<evidence type="ECO:0000256" key="1">
    <source>
        <dbReference type="PROSITE-ProRule" id="PRU00176"/>
    </source>
</evidence>
<dbReference type="InterPro" id="IPR000504">
    <property type="entry name" value="RRM_dom"/>
</dbReference>
<evidence type="ECO:0000313" key="3">
    <source>
        <dbReference type="Proteomes" id="UP000504637"/>
    </source>
</evidence>
<dbReference type="RefSeq" id="XP_033461484.1">
    <property type="nucleotide sequence ID" value="XM_033600198.1"/>
</dbReference>